<dbReference type="Proteomes" id="UP000215335">
    <property type="component" value="Unassembled WGS sequence"/>
</dbReference>
<dbReference type="EMBL" id="NNAY01000023">
    <property type="protein sequence ID" value="OXU31854.1"/>
    <property type="molecule type" value="Genomic_DNA"/>
</dbReference>
<evidence type="ECO:0000313" key="2">
    <source>
        <dbReference type="Proteomes" id="UP000215335"/>
    </source>
</evidence>
<accession>A0A232FMA0</accession>
<dbReference type="AlphaFoldDB" id="A0A232FMA0"/>
<proteinExistence type="predicted"/>
<name>A0A232FMA0_9HYME</name>
<keyword evidence="2" id="KW-1185">Reference proteome</keyword>
<evidence type="ECO:0000313" key="1">
    <source>
        <dbReference type="EMBL" id="OXU31854.1"/>
    </source>
</evidence>
<gene>
    <name evidence="1" type="ORF">TSAR_002405</name>
</gene>
<organism evidence="1 2">
    <name type="scientific">Trichomalopsis sarcophagae</name>
    <dbReference type="NCBI Taxonomy" id="543379"/>
    <lineage>
        <taxon>Eukaryota</taxon>
        <taxon>Metazoa</taxon>
        <taxon>Ecdysozoa</taxon>
        <taxon>Arthropoda</taxon>
        <taxon>Hexapoda</taxon>
        <taxon>Insecta</taxon>
        <taxon>Pterygota</taxon>
        <taxon>Neoptera</taxon>
        <taxon>Endopterygota</taxon>
        <taxon>Hymenoptera</taxon>
        <taxon>Apocrita</taxon>
        <taxon>Proctotrupomorpha</taxon>
        <taxon>Chalcidoidea</taxon>
        <taxon>Pteromalidae</taxon>
        <taxon>Pteromalinae</taxon>
        <taxon>Trichomalopsis</taxon>
    </lineage>
</organism>
<reference evidence="1 2" key="1">
    <citation type="journal article" date="2017" name="Curr. Biol.">
        <title>The Evolution of Venom by Co-option of Single-Copy Genes.</title>
        <authorList>
            <person name="Martinson E.O."/>
            <person name="Mrinalini"/>
            <person name="Kelkar Y.D."/>
            <person name="Chang C.H."/>
            <person name="Werren J.H."/>
        </authorList>
    </citation>
    <scope>NUCLEOTIDE SEQUENCE [LARGE SCALE GENOMIC DNA]</scope>
    <source>
        <strain evidence="1 2">Alberta</strain>
        <tissue evidence="1">Whole body</tissue>
    </source>
</reference>
<sequence>MHRWNDGFRIGNRSGFALEANFSQRTSRGTRRLGIGCFLRRLANRCIEIICQGCEWTCYRFNVSKYCIHLIVYYVY</sequence>
<comment type="caution">
    <text evidence="1">The sequence shown here is derived from an EMBL/GenBank/DDBJ whole genome shotgun (WGS) entry which is preliminary data.</text>
</comment>
<protein>
    <submittedName>
        <fullName evidence="1">Uncharacterized protein</fullName>
    </submittedName>
</protein>